<gene>
    <name evidence="1" type="ORF">BDN71DRAFT_894538</name>
</gene>
<dbReference type="OrthoDB" id="2976692at2759"/>
<protein>
    <submittedName>
        <fullName evidence="1">Uncharacterized protein</fullName>
    </submittedName>
</protein>
<dbReference type="EMBL" id="MU154564">
    <property type="protein sequence ID" value="KAF9495199.1"/>
    <property type="molecule type" value="Genomic_DNA"/>
</dbReference>
<evidence type="ECO:0000313" key="2">
    <source>
        <dbReference type="Proteomes" id="UP000807025"/>
    </source>
</evidence>
<evidence type="ECO:0000313" key="1">
    <source>
        <dbReference type="EMBL" id="KAF9495199.1"/>
    </source>
</evidence>
<sequence>MVPKLGANHNDAAYAKDGLFKNIPFKVCRNTADCMLREPLVGLTMALVVHTKFDANAAKVCIFEGVSACSGGKCFIRLKRIGATCPMPNRGLTFVTSMA</sequence>
<comment type="caution">
    <text evidence="1">The sequence shown here is derived from an EMBL/GenBank/DDBJ whole genome shotgun (WGS) entry which is preliminary data.</text>
</comment>
<dbReference type="AlphaFoldDB" id="A0A9P5ZWE2"/>
<name>A0A9P5ZWE2_PLEER</name>
<proteinExistence type="predicted"/>
<accession>A0A9P5ZWE2</accession>
<dbReference type="Proteomes" id="UP000807025">
    <property type="component" value="Unassembled WGS sequence"/>
</dbReference>
<keyword evidence="2" id="KW-1185">Reference proteome</keyword>
<reference evidence="1" key="1">
    <citation type="submission" date="2020-11" db="EMBL/GenBank/DDBJ databases">
        <authorList>
            <consortium name="DOE Joint Genome Institute"/>
            <person name="Ahrendt S."/>
            <person name="Riley R."/>
            <person name="Andreopoulos W."/>
            <person name="Labutti K."/>
            <person name="Pangilinan J."/>
            <person name="Ruiz-Duenas F.J."/>
            <person name="Barrasa J.M."/>
            <person name="Sanchez-Garcia M."/>
            <person name="Camarero S."/>
            <person name="Miyauchi S."/>
            <person name="Serrano A."/>
            <person name="Linde D."/>
            <person name="Babiker R."/>
            <person name="Drula E."/>
            <person name="Ayuso-Fernandez I."/>
            <person name="Pacheco R."/>
            <person name="Padilla G."/>
            <person name="Ferreira P."/>
            <person name="Barriuso J."/>
            <person name="Kellner H."/>
            <person name="Castanera R."/>
            <person name="Alfaro M."/>
            <person name="Ramirez L."/>
            <person name="Pisabarro A.G."/>
            <person name="Kuo A."/>
            <person name="Tritt A."/>
            <person name="Lipzen A."/>
            <person name="He G."/>
            <person name="Yan M."/>
            <person name="Ng V."/>
            <person name="Cullen D."/>
            <person name="Martin F."/>
            <person name="Rosso M.-N."/>
            <person name="Henrissat B."/>
            <person name="Hibbett D."/>
            <person name="Martinez A.T."/>
            <person name="Grigoriev I.V."/>
        </authorList>
    </citation>
    <scope>NUCLEOTIDE SEQUENCE</scope>
    <source>
        <strain evidence="1">ATCC 90797</strain>
    </source>
</reference>
<organism evidence="1 2">
    <name type="scientific">Pleurotus eryngii</name>
    <name type="common">Boletus of the steppes</name>
    <dbReference type="NCBI Taxonomy" id="5323"/>
    <lineage>
        <taxon>Eukaryota</taxon>
        <taxon>Fungi</taxon>
        <taxon>Dikarya</taxon>
        <taxon>Basidiomycota</taxon>
        <taxon>Agaricomycotina</taxon>
        <taxon>Agaricomycetes</taxon>
        <taxon>Agaricomycetidae</taxon>
        <taxon>Agaricales</taxon>
        <taxon>Pleurotineae</taxon>
        <taxon>Pleurotaceae</taxon>
        <taxon>Pleurotus</taxon>
    </lineage>
</organism>